<dbReference type="InParanoid" id="D3B550"/>
<sequence>MEMSADCISAVSQQYPAVYTGMPSLCTHCSLVCCSSPRDSGSSLDFLVRSHGAEPPDRCCL</sequence>
<accession>D3B550</accession>
<name>D3B550_HETP5</name>
<dbReference type="GeneID" id="31359048"/>
<dbReference type="AlphaFoldDB" id="D3B550"/>
<proteinExistence type="predicted"/>
<comment type="caution">
    <text evidence="1">The sequence shown here is derived from an EMBL/GenBank/DDBJ whole genome shotgun (WGS) entry which is preliminary data.</text>
</comment>
<gene>
    <name evidence="1" type="ORF">PPL_03561</name>
</gene>
<keyword evidence="2" id="KW-1185">Reference proteome</keyword>
<evidence type="ECO:0000313" key="2">
    <source>
        <dbReference type="Proteomes" id="UP000001396"/>
    </source>
</evidence>
<organism evidence="1 2">
    <name type="scientific">Heterostelium pallidum (strain ATCC 26659 / Pp 5 / PN500)</name>
    <name type="common">Cellular slime mold</name>
    <name type="synonym">Polysphondylium pallidum</name>
    <dbReference type="NCBI Taxonomy" id="670386"/>
    <lineage>
        <taxon>Eukaryota</taxon>
        <taxon>Amoebozoa</taxon>
        <taxon>Evosea</taxon>
        <taxon>Eumycetozoa</taxon>
        <taxon>Dictyostelia</taxon>
        <taxon>Acytosteliales</taxon>
        <taxon>Acytosteliaceae</taxon>
        <taxon>Heterostelium</taxon>
    </lineage>
</organism>
<protein>
    <submittedName>
        <fullName evidence="1">Uncharacterized protein</fullName>
    </submittedName>
</protein>
<dbReference type="Proteomes" id="UP000001396">
    <property type="component" value="Unassembled WGS sequence"/>
</dbReference>
<reference evidence="1 2" key="1">
    <citation type="journal article" date="2011" name="Genome Res.">
        <title>Phylogeny-wide analysis of social amoeba genomes highlights ancient origins for complex intercellular communication.</title>
        <authorList>
            <person name="Heidel A.J."/>
            <person name="Lawal H.M."/>
            <person name="Felder M."/>
            <person name="Schilde C."/>
            <person name="Helps N.R."/>
            <person name="Tunggal B."/>
            <person name="Rivero F."/>
            <person name="John U."/>
            <person name="Schleicher M."/>
            <person name="Eichinger L."/>
            <person name="Platzer M."/>
            <person name="Noegel A.A."/>
            <person name="Schaap P."/>
            <person name="Gloeckner G."/>
        </authorList>
    </citation>
    <scope>NUCLEOTIDE SEQUENCE [LARGE SCALE GENOMIC DNA]</scope>
    <source>
        <strain evidence="2">ATCC 26659 / Pp 5 / PN500</strain>
    </source>
</reference>
<dbReference type="RefSeq" id="XP_020435532.1">
    <property type="nucleotide sequence ID" value="XM_020574490.1"/>
</dbReference>
<evidence type="ECO:0000313" key="1">
    <source>
        <dbReference type="EMBL" id="EFA83415.1"/>
    </source>
</evidence>
<dbReference type="EMBL" id="ADBJ01000015">
    <property type="protein sequence ID" value="EFA83415.1"/>
    <property type="molecule type" value="Genomic_DNA"/>
</dbReference>